<dbReference type="EMBL" id="VBAK01000145">
    <property type="protein sequence ID" value="TMI88125.1"/>
    <property type="molecule type" value="Genomic_DNA"/>
</dbReference>
<dbReference type="GO" id="GO:0016740">
    <property type="term" value="F:transferase activity"/>
    <property type="evidence" value="ECO:0007669"/>
    <property type="project" value="UniProtKB-KW"/>
</dbReference>
<evidence type="ECO:0000256" key="1">
    <source>
        <dbReference type="SAM" id="MobiDB-lite"/>
    </source>
</evidence>
<accession>A0A537JX88</accession>
<gene>
    <name evidence="3" type="ORF">E6H00_13685</name>
</gene>
<comment type="caution">
    <text evidence="3">The sequence shown here is derived from an EMBL/GenBank/DDBJ whole genome shotgun (WGS) entry which is preliminary data.</text>
</comment>
<dbReference type="Gene3D" id="3.90.550.10">
    <property type="entry name" value="Spore Coat Polysaccharide Biosynthesis Protein SpsA, Chain A"/>
    <property type="match status" value="1"/>
</dbReference>
<dbReference type="InterPro" id="IPR050834">
    <property type="entry name" value="Glycosyltransf_2"/>
</dbReference>
<feature type="region of interest" description="Disordered" evidence="1">
    <location>
        <begin position="304"/>
        <end position="332"/>
    </location>
</feature>
<feature type="compositionally biased region" description="Basic and acidic residues" evidence="1">
    <location>
        <begin position="321"/>
        <end position="332"/>
    </location>
</feature>
<sequence length="332" mass="37130">MAIAERSGVEITVTIVTRNRAWVLGHCLRALTDQSLDPSRYEIVVVDDASADDTAAVIEAAQRQARCPIRAFRFTEHQGLSVVRNRSVREARGALIVFVDSDGLVPRSFLAAHLAAHRETRGDIVCRGPIISIESLDHPFDARGSLLDLNTSFFDTNNASVRREHLLSAGLFDERLGDWEGLEMGVRLRRLGLRRVYRRDARLYHHQPPGAADRLAEMLNFQAERARSARRFFTLHPTLEVRLITSQTVLHYALNTLQRGCGMVHAGNLPTWVERCRRWGVPALSRVLTGAVVTERYLSHLRRLRNGGPTPASTGVTLDGARPRQDSHTMGP</sequence>
<feature type="domain" description="Glycosyltransferase 2-like" evidence="2">
    <location>
        <begin position="12"/>
        <end position="134"/>
    </location>
</feature>
<evidence type="ECO:0000313" key="4">
    <source>
        <dbReference type="Proteomes" id="UP000318509"/>
    </source>
</evidence>
<protein>
    <submittedName>
        <fullName evidence="3">Glycosyltransferase family 2 protein</fullName>
    </submittedName>
</protein>
<dbReference type="PANTHER" id="PTHR43685:SF3">
    <property type="entry name" value="SLR2126 PROTEIN"/>
    <property type="match status" value="1"/>
</dbReference>
<dbReference type="CDD" id="cd00761">
    <property type="entry name" value="Glyco_tranf_GTA_type"/>
    <property type="match status" value="1"/>
</dbReference>
<dbReference type="InterPro" id="IPR029044">
    <property type="entry name" value="Nucleotide-diphossugar_trans"/>
</dbReference>
<proteinExistence type="predicted"/>
<reference evidence="3 4" key="1">
    <citation type="journal article" date="2019" name="Nat. Microbiol.">
        <title>Mediterranean grassland soil C-N compound turnover is dependent on rainfall and depth, and is mediated by genomically divergent microorganisms.</title>
        <authorList>
            <person name="Diamond S."/>
            <person name="Andeer P.F."/>
            <person name="Li Z."/>
            <person name="Crits-Christoph A."/>
            <person name="Burstein D."/>
            <person name="Anantharaman K."/>
            <person name="Lane K.R."/>
            <person name="Thomas B.C."/>
            <person name="Pan C."/>
            <person name="Northen T.R."/>
            <person name="Banfield J.F."/>
        </authorList>
    </citation>
    <scope>NUCLEOTIDE SEQUENCE [LARGE SCALE GENOMIC DNA]</scope>
    <source>
        <strain evidence="3">NP_3</strain>
    </source>
</reference>
<dbReference type="AlphaFoldDB" id="A0A537JX88"/>
<keyword evidence="3" id="KW-0808">Transferase</keyword>
<evidence type="ECO:0000313" key="3">
    <source>
        <dbReference type="EMBL" id="TMI88125.1"/>
    </source>
</evidence>
<name>A0A537JX88_9BACT</name>
<dbReference type="SUPFAM" id="SSF53448">
    <property type="entry name" value="Nucleotide-diphospho-sugar transferases"/>
    <property type="match status" value="1"/>
</dbReference>
<dbReference type="Pfam" id="PF00535">
    <property type="entry name" value="Glycos_transf_2"/>
    <property type="match status" value="1"/>
</dbReference>
<evidence type="ECO:0000259" key="2">
    <source>
        <dbReference type="Pfam" id="PF00535"/>
    </source>
</evidence>
<dbReference type="PANTHER" id="PTHR43685">
    <property type="entry name" value="GLYCOSYLTRANSFERASE"/>
    <property type="match status" value="1"/>
</dbReference>
<dbReference type="InterPro" id="IPR001173">
    <property type="entry name" value="Glyco_trans_2-like"/>
</dbReference>
<dbReference type="Proteomes" id="UP000318509">
    <property type="component" value="Unassembled WGS sequence"/>
</dbReference>
<organism evidence="3 4">
    <name type="scientific">Candidatus Segetimicrobium genomatis</name>
    <dbReference type="NCBI Taxonomy" id="2569760"/>
    <lineage>
        <taxon>Bacteria</taxon>
        <taxon>Bacillati</taxon>
        <taxon>Candidatus Sysuimicrobiota</taxon>
        <taxon>Candidatus Sysuimicrobiia</taxon>
        <taxon>Candidatus Sysuimicrobiales</taxon>
        <taxon>Candidatus Segetimicrobiaceae</taxon>
        <taxon>Candidatus Segetimicrobium</taxon>
    </lineage>
</organism>